<feature type="compositionally biased region" description="Basic residues" evidence="1">
    <location>
        <begin position="235"/>
        <end position="246"/>
    </location>
</feature>
<protein>
    <submittedName>
        <fullName evidence="2">Uncharacterized protein</fullName>
    </submittedName>
</protein>
<evidence type="ECO:0000313" key="3">
    <source>
        <dbReference type="Proteomes" id="UP000184233"/>
    </source>
</evidence>
<evidence type="ECO:0000256" key="1">
    <source>
        <dbReference type="SAM" id="MobiDB-lite"/>
    </source>
</evidence>
<feature type="compositionally biased region" description="Basic and acidic residues" evidence="1">
    <location>
        <begin position="224"/>
        <end position="234"/>
    </location>
</feature>
<proteinExistence type="predicted"/>
<dbReference type="EMBL" id="MKVH01000024">
    <property type="protein sequence ID" value="OJX56642.1"/>
    <property type="molecule type" value="Genomic_DNA"/>
</dbReference>
<dbReference type="AlphaFoldDB" id="A0A1M3KW54"/>
<sequence length="246" mass="26903">MMGNLRSVMMTLLIIGMVSVGITGCMRDTTGPVDDNDNLVSATLPDPDMSGSTYEGASIEVEMRIKVPAASVRRLMFGDVLRRMRLDSSQTVQVKTLLSSHEDCVRSAITALRDSEKAILDSAKAARQVIIDSLSAGSIDTATARERMRALNDSTMQALIDNPAIAVAWEALKTCRDEFFTAFRAILTERQLTLLDEWLSGRGGHPVKPRCNQGDDDGDDDDDDGHHHHDDDHHHGRGNGHKKHGG</sequence>
<evidence type="ECO:0000313" key="2">
    <source>
        <dbReference type="EMBL" id="OJX56642.1"/>
    </source>
</evidence>
<feature type="region of interest" description="Disordered" evidence="1">
    <location>
        <begin position="203"/>
        <end position="246"/>
    </location>
</feature>
<reference evidence="2 3" key="1">
    <citation type="submission" date="2016-09" db="EMBL/GenBank/DDBJ databases">
        <title>Genome-resolved meta-omics ties microbial dynamics to process performance in biotechnology for thiocyanate degradation.</title>
        <authorList>
            <person name="Kantor R.S."/>
            <person name="Huddy R.J."/>
            <person name="Iyer R."/>
            <person name="Thomas B.C."/>
            <person name="Brown C.T."/>
            <person name="Anantharaman K."/>
            <person name="Tringe S."/>
            <person name="Hettich R.L."/>
            <person name="Harrison S.T."/>
            <person name="Banfield J.F."/>
        </authorList>
    </citation>
    <scope>NUCLEOTIDE SEQUENCE [LARGE SCALE GENOMIC DNA]</scope>
    <source>
        <strain evidence="2">59-99</strain>
    </source>
</reference>
<accession>A0A1M3KW54</accession>
<feature type="compositionally biased region" description="Acidic residues" evidence="1">
    <location>
        <begin position="214"/>
        <end position="223"/>
    </location>
</feature>
<organism evidence="2 3">
    <name type="scientific">Candidatus Kapaibacterium thiocyanatum</name>
    <dbReference type="NCBI Taxonomy" id="1895771"/>
    <lineage>
        <taxon>Bacteria</taxon>
        <taxon>Pseudomonadati</taxon>
        <taxon>Candidatus Kapaibacteriota</taxon>
        <taxon>Candidatus Kapaibacteriia</taxon>
        <taxon>Candidatus Kapaibacteriales</taxon>
        <taxon>Candidatus Kapaibacteriaceae</taxon>
        <taxon>Candidatus Kapaibacterium</taxon>
    </lineage>
</organism>
<dbReference type="STRING" id="1895771.BGO89_08825"/>
<name>A0A1M3KW54_9BACT</name>
<dbReference type="Proteomes" id="UP000184233">
    <property type="component" value="Unassembled WGS sequence"/>
</dbReference>
<gene>
    <name evidence="2" type="ORF">BGO89_08825</name>
</gene>
<comment type="caution">
    <text evidence="2">The sequence shown here is derived from an EMBL/GenBank/DDBJ whole genome shotgun (WGS) entry which is preliminary data.</text>
</comment>
<dbReference type="PROSITE" id="PS51257">
    <property type="entry name" value="PROKAR_LIPOPROTEIN"/>
    <property type="match status" value="1"/>
</dbReference>